<dbReference type="PANTHER" id="PTHR22907">
    <property type="entry name" value="GH04558P"/>
    <property type="match status" value="1"/>
</dbReference>
<dbReference type="Pfam" id="PF25301">
    <property type="entry name" value="CUT_C"/>
    <property type="match status" value="1"/>
</dbReference>
<comment type="subcellular location">
    <subcellularLocation>
        <location evidence="1">Cell membrane</location>
        <topology evidence="1">Single-pass type I membrane protein</topology>
    </subcellularLocation>
</comment>
<accession>A0AAF3EZZ1</accession>
<feature type="transmembrane region" description="Helical" evidence="8">
    <location>
        <begin position="308"/>
        <end position="331"/>
    </location>
</feature>
<dbReference type="Proteomes" id="UP000887575">
    <property type="component" value="Unassembled WGS sequence"/>
</dbReference>
<evidence type="ECO:0000256" key="5">
    <source>
        <dbReference type="ARBA" id="ARBA00022729"/>
    </source>
</evidence>
<evidence type="ECO:0000259" key="9">
    <source>
        <dbReference type="PROSITE" id="PS51034"/>
    </source>
</evidence>
<evidence type="ECO:0000256" key="6">
    <source>
        <dbReference type="ARBA" id="ARBA00022989"/>
    </source>
</evidence>
<evidence type="ECO:0000313" key="11">
    <source>
        <dbReference type="WBParaSite" id="MBELARI_LOCUS19768"/>
    </source>
</evidence>
<dbReference type="InterPro" id="IPR056953">
    <property type="entry name" value="CUT_N"/>
</dbReference>
<evidence type="ECO:0000313" key="10">
    <source>
        <dbReference type="Proteomes" id="UP000887575"/>
    </source>
</evidence>
<dbReference type="GO" id="GO:0005886">
    <property type="term" value="C:plasma membrane"/>
    <property type="evidence" value="ECO:0007669"/>
    <property type="project" value="UniProtKB-SubCell"/>
</dbReference>
<evidence type="ECO:0000256" key="4">
    <source>
        <dbReference type="ARBA" id="ARBA00022692"/>
    </source>
</evidence>
<dbReference type="PANTHER" id="PTHR22907:SF17">
    <property type="entry name" value="ZP DOMAIN-CONTAINING PROTEIN"/>
    <property type="match status" value="1"/>
</dbReference>
<sequence>MQAEPMVSCAADAIYVKLRTKSTFIGHVTVRYAPNNECYQILITNNQIEVLIPHQDCALPRKRLHSPDGLLISAELVLSFHQNFLTKDDLVYKFDCLHLRKNGTKLENGQQMKPETGDYLPETSPHCEYNIKSSRNGRLLHSAAIGDVVYHEWSCRNTGNDCLLVRNCFFVTPDQRYPLIGGNGCTLDEYVLPELHYYNHRLVAQNVSVFGVAQKPVVFFECEMVLSERNEDGCPPPKCSNFEEQRTKRTRKSIKMIEVQSQRIEISELKKEAESDDSVPSERSLDMALVECADPSQSSSTLCMSTTAFALSTTLTTLILISSISAVLYLICRKEEYAGVHDGL</sequence>
<dbReference type="InterPro" id="IPR001507">
    <property type="entry name" value="ZP_dom"/>
</dbReference>
<keyword evidence="3" id="KW-1003">Cell membrane</keyword>
<dbReference type="AlphaFoldDB" id="A0AAF3EZZ1"/>
<dbReference type="InterPro" id="IPR057475">
    <property type="entry name" value="CUT_C"/>
</dbReference>
<evidence type="ECO:0000256" key="2">
    <source>
        <dbReference type="ARBA" id="ARBA00022460"/>
    </source>
</evidence>
<dbReference type="InterPro" id="IPR051962">
    <property type="entry name" value="Cuticlin"/>
</dbReference>
<keyword evidence="6 8" id="KW-1133">Transmembrane helix</keyword>
<protein>
    <submittedName>
        <fullName evidence="11">ZP domain-containing protein</fullName>
    </submittedName>
</protein>
<dbReference type="PROSITE" id="PS51034">
    <property type="entry name" value="ZP_2"/>
    <property type="match status" value="1"/>
</dbReference>
<proteinExistence type="predicted"/>
<name>A0AAF3EZZ1_9BILA</name>
<feature type="domain" description="ZP" evidence="9">
    <location>
        <begin position="8"/>
        <end position="246"/>
    </location>
</feature>
<evidence type="ECO:0000256" key="7">
    <source>
        <dbReference type="ARBA" id="ARBA00023136"/>
    </source>
</evidence>
<organism evidence="10 11">
    <name type="scientific">Mesorhabditis belari</name>
    <dbReference type="NCBI Taxonomy" id="2138241"/>
    <lineage>
        <taxon>Eukaryota</taxon>
        <taxon>Metazoa</taxon>
        <taxon>Ecdysozoa</taxon>
        <taxon>Nematoda</taxon>
        <taxon>Chromadorea</taxon>
        <taxon>Rhabditida</taxon>
        <taxon>Rhabditina</taxon>
        <taxon>Rhabditomorpha</taxon>
        <taxon>Rhabditoidea</taxon>
        <taxon>Rhabditidae</taxon>
        <taxon>Mesorhabditinae</taxon>
        <taxon>Mesorhabditis</taxon>
    </lineage>
</organism>
<dbReference type="SMART" id="SM00241">
    <property type="entry name" value="ZP"/>
    <property type="match status" value="1"/>
</dbReference>
<keyword evidence="4 8" id="KW-0812">Transmembrane</keyword>
<reference evidence="11" key="1">
    <citation type="submission" date="2024-02" db="UniProtKB">
        <authorList>
            <consortium name="WormBaseParasite"/>
        </authorList>
    </citation>
    <scope>IDENTIFICATION</scope>
</reference>
<evidence type="ECO:0000256" key="8">
    <source>
        <dbReference type="SAM" id="Phobius"/>
    </source>
</evidence>
<dbReference type="GO" id="GO:0042302">
    <property type="term" value="F:structural constituent of cuticle"/>
    <property type="evidence" value="ECO:0007669"/>
    <property type="project" value="UniProtKB-KW"/>
</dbReference>
<evidence type="ECO:0000256" key="3">
    <source>
        <dbReference type="ARBA" id="ARBA00022475"/>
    </source>
</evidence>
<keyword evidence="7 8" id="KW-0472">Membrane</keyword>
<evidence type="ECO:0000256" key="1">
    <source>
        <dbReference type="ARBA" id="ARBA00004251"/>
    </source>
</evidence>
<dbReference type="Pfam" id="PF25057">
    <property type="entry name" value="CUT_N"/>
    <property type="match status" value="1"/>
</dbReference>
<keyword evidence="2" id="KW-0193">Cuticle</keyword>
<keyword evidence="5" id="KW-0732">Signal</keyword>
<keyword evidence="10" id="KW-1185">Reference proteome</keyword>
<dbReference type="WBParaSite" id="MBELARI_LOCUS19768">
    <property type="protein sequence ID" value="MBELARI_LOCUS19768"/>
    <property type="gene ID" value="MBELARI_LOCUS19768"/>
</dbReference>